<evidence type="ECO:0000256" key="3">
    <source>
        <dbReference type="ARBA" id="ARBA00011798"/>
    </source>
</evidence>
<dbReference type="GO" id="GO:0009401">
    <property type="term" value="P:phosphoenolpyruvate-dependent sugar phosphotransferase system"/>
    <property type="evidence" value="ECO:0007669"/>
    <property type="project" value="UniProtKB-KW"/>
</dbReference>
<dbReference type="PANTHER" id="PTHR30505:SF28">
    <property type="entry name" value="PTS SYSTEM 2-O-ALPHA-MANNOSYL-D-GLYCERATE-SPECIFIC EIIABC COMPONENT"/>
    <property type="match status" value="1"/>
</dbReference>
<evidence type="ECO:0000259" key="15">
    <source>
        <dbReference type="PROSITE" id="PS51094"/>
    </source>
</evidence>
<dbReference type="GO" id="GO:0005737">
    <property type="term" value="C:cytoplasm"/>
    <property type="evidence" value="ECO:0007669"/>
    <property type="project" value="UniProtKB-SubCell"/>
</dbReference>
<dbReference type="Gene3D" id="3.40.50.2300">
    <property type="match status" value="1"/>
</dbReference>
<feature type="domain" description="PTS EIIC type-2" evidence="17">
    <location>
        <begin position="311"/>
        <end position="643"/>
    </location>
</feature>
<dbReference type="SUPFAM" id="SSF55804">
    <property type="entry name" value="Phoshotransferase/anion transport protein"/>
    <property type="match status" value="1"/>
</dbReference>
<evidence type="ECO:0000256" key="2">
    <source>
        <dbReference type="ARBA" id="ARBA00004496"/>
    </source>
</evidence>
<dbReference type="Proteomes" id="UP000238153">
    <property type="component" value="Unassembled WGS sequence"/>
</dbReference>
<evidence type="ECO:0000313" key="19">
    <source>
        <dbReference type="Proteomes" id="UP000238153"/>
    </source>
</evidence>
<feature type="transmembrane region" description="Helical" evidence="14">
    <location>
        <begin position="520"/>
        <end position="541"/>
    </location>
</feature>
<dbReference type="GO" id="GO:0090563">
    <property type="term" value="F:protein-phosphocysteine-sugar phosphotransferase activity"/>
    <property type="evidence" value="ECO:0007669"/>
    <property type="project" value="TreeGrafter"/>
</dbReference>
<evidence type="ECO:0000256" key="8">
    <source>
        <dbReference type="ARBA" id="ARBA00022679"/>
    </source>
</evidence>
<organism evidence="18 19">
    <name type="scientific">Staphylococcus haemolyticus</name>
    <dbReference type="NCBI Taxonomy" id="1283"/>
    <lineage>
        <taxon>Bacteria</taxon>
        <taxon>Bacillati</taxon>
        <taxon>Bacillota</taxon>
        <taxon>Bacilli</taxon>
        <taxon>Bacillales</taxon>
        <taxon>Staphylococcaceae</taxon>
        <taxon>Staphylococcus</taxon>
    </lineage>
</organism>
<dbReference type="PROSITE" id="PS00372">
    <property type="entry name" value="PTS_EIIA_TYPE_2_HIS"/>
    <property type="match status" value="1"/>
</dbReference>
<evidence type="ECO:0000256" key="9">
    <source>
        <dbReference type="ARBA" id="ARBA00022683"/>
    </source>
</evidence>
<dbReference type="InterPro" id="IPR003353">
    <property type="entry name" value="PTS_IIB_fruc"/>
</dbReference>
<feature type="transmembrane region" description="Helical" evidence="14">
    <location>
        <begin position="322"/>
        <end position="341"/>
    </location>
</feature>
<proteinExistence type="predicted"/>
<dbReference type="FunFam" id="3.40.930.10:FF:000009">
    <property type="entry name" value="PTS system, fructose specific IIABC component"/>
    <property type="match status" value="1"/>
</dbReference>
<dbReference type="GO" id="GO:0005351">
    <property type="term" value="F:carbohydrate:proton symporter activity"/>
    <property type="evidence" value="ECO:0007669"/>
    <property type="project" value="InterPro"/>
</dbReference>
<keyword evidence="4" id="KW-0813">Transport</keyword>
<keyword evidence="5" id="KW-1003">Cell membrane</keyword>
<dbReference type="InterPro" id="IPR013014">
    <property type="entry name" value="PTS_EIIC_2"/>
</dbReference>
<dbReference type="PROSITE" id="PS51094">
    <property type="entry name" value="PTS_EIIA_TYPE_2"/>
    <property type="match status" value="1"/>
</dbReference>
<keyword evidence="12 14" id="KW-0472">Membrane</keyword>
<keyword evidence="6" id="KW-0597">Phosphoprotein</keyword>
<feature type="transmembrane region" description="Helical" evidence="14">
    <location>
        <begin position="553"/>
        <end position="573"/>
    </location>
</feature>
<evidence type="ECO:0000256" key="7">
    <source>
        <dbReference type="ARBA" id="ARBA00022597"/>
    </source>
</evidence>
<evidence type="ECO:0000256" key="1">
    <source>
        <dbReference type="ARBA" id="ARBA00004429"/>
    </source>
</evidence>
<dbReference type="NCBIfam" id="TIGR01427">
    <property type="entry name" value="PTS_IIC_fructo"/>
    <property type="match status" value="1"/>
</dbReference>
<evidence type="ECO:0000256" key="12">
    <source>
        <dbReference type="ARBA" id="ARBA00023136"/>
    </source>
</evidence>
<dbReference type="InterPro" id="IPR003352">
    <property type="entry name" value="PTS_EIIC"/>
</dbReference>
<feature type="transmembrane region" description="Helical" evidence="14">
    <location>
        <begin position="391"/>
        <end position="419"/>
    </location>
</feature>
<evidence type="ECO:0000313" key="18">
    <source>
        <dbReference type="EMBL" id="PPJ77362.1"/>
    </source>
</evidence>
<keyword evidence="9" id="KW-0598">Phosphotransferase system</keyword>
<evidence type="ECO:0000256" key="4">
    <source>
        <dbReference type="ARBA" id="ARBA00022448"/>
    </source>
</evidence>
<feature type="transmembrane region" description="Helical" evidence="14">
    <location>
        <begin position="480"/>
        <end position="500"/>
    </location>
</feature>
<feature type="transmembrane region" description="Helical" evidence="14">
    <location>
        <begin position="439"/>
        <end position="459"/>
    </location>
</feature>
<dbReference type="Gene3D" id="3.40.930.10">
    <property type="entry name" value="Mannitol-specific EII, Chain A"/>
    <property type="match status" value="1"/>
</dbReference>
<feature type="region of interest" description="Disordered" evidence="13">
    <location>
        <begin position="151"/>
        <end position="179"/>
    </location>
</feature>
<evidence type="ECO:0000256" key="6">
    <source>
        <dbReference type="ARBA" id="ARBA00022553"/>
    </source>
</evidence>
<protein>
    <submittedName>
        <fullName evidence="18">PTS fructose transporter subunit IIC</fullName>
    </submittedName>
</protein>
<feature type="domain" description="PTS EIIA type-2" evidence="15">
    <location>
        <begin position="5"/>
        <end position="149"/>
    </location>
</feature>
<comment type="subcellular location">
    <subcellularLocation>
        <location evidence="1">Cell inner membrane</location>
        <topology evidence="1">Multi-pass membrane protein</topology>
    </subcellularLocation>
    <subcellularLocation>
        <location evidence="2">Cytoplasm</location>
    </subcellularLocation>
</comment>
<dbReference type="RefSeq" id="WP_033079543.1">
    <property type="nucleotide sequence ID" value="NZ_CAJCGE010000052.1"/>
</dbReference>
<dbReference type="InterPro" id="IPR016152">
    <property type="entry name" value="PTrfase/Anion_transptr"/>
</dbReference>
<comment type="caution">
    <text evidence="18">The sequence shown here is derived from an EMBL/GenBank/DDBJ whole genome shotgun (WGS) entry which is preliminary data.</text>
</comment>
<dbReference type="GO" id="GO:0022877">
    <property type="term" value="F:protein-N(PI)-phosphohistidine-fructose phosphotransferase system transporter activity"/>
    <property type="evidence" value="ECO:0007669"/>
    <property type="project" value="InterPro"/>
</dbReference>
<dbReference type="STRING" id="1283.ShL2_02042"/>
<dbReference type="InterPro" id="IPR013011">
    <property type="entry name" value="PTS_EIIB_2"/>
</dbReference>
<dbReference type="InterPro" id="IPR006327">
    <property type="entry name" value="PTS_IIC_fruc"/>
</dbReference>
<keyword evidence="7" id="KW-0762">Sugar transport</keyword>
<dbReference type="PROSITE" id="PS51104">
    <property type="entry name" value="PTS_EIIC_TYPE_2"/>
    <property type="match status" value="1"/>
</dbReference>
<dbReference type="CDD" id="cd05569">
    <property type="entry name" value="PTS_IIB_fructose"/>
    <property type="match status" value="1"/>
</dbReference>
<evidence type="ECO:0000259" key="16">
    <source>
        <dbReference type="PROSITE" id="PS51099"/>
    </source>
</evidence>
<dbReference type="InterPro" id="IPR002178">
    <property type="entry name" value="PTS_EIIA_type-2_dom"/>
</dbReference>
<dbReference type="InterPro" id="IPR036095">
    <property type="entry name" value="PTS_EIIB-like_sf"/>
</dbReference>
<dbReference type="SUPFAM" id="SSF52794">
    <property type="entry name" value="PTS system IIB component-like"/>
    <property type="match status" value="1"/>
</dbReference>
<reference evidence="18 19" key="1">
    <citation type="submission" date="2017-11" db="EMBL/GenBank/DDBJ databases">
        <authorList>
            <person name="Founou R.C."/>
            <person name="Founou L."/>
            <person name="Allam M."/>
            <person name="Ismail A."/>
            <person name="Essack S.Y."/>
        </authorList>
    </citation>
    <scope>NUCLEOTIDE SEQUENCE [LARGE SCALE GENOMIC DNA]</scope>
    <source>
        <strain evidence="18 19">G811N2B1</strain>
    </source>
</reference>
<dbReference type="Pfam" id="PF02378">
    <property type="entry name" value="PTS_EIIC"/>
    <property type="match status" value="1"/>
</dbReference>
<accession>A0A2A1K7S4</accession>
<keyword evidence="10 14" id="KW-0812">Transmembrane</keyword>
<dbReference type="Pfam" id="PF00359">
    <property type="entry name" value="PTS_EIIA_2"/>
    <property type="match status" value="1"/>
</dbReference>
<dbReference type="InterPro" id="IPR003501">
    <property type="entry name" value="PTS_EIIB_2/3"/>
</dbReference>
<feature type="transmembrane region" description="Helical" evidence="14">
    <location>
        <begin position="619"/>
        <end position="640"/>
    </location>
</feature>
<name>A0A2A1K7S4_STAHA</name>
<dbReference type="InterPro" id="IPR004715">
    <property type="entry name" value="PTS_IIA_fruc"/>
</dbReference>
<feature type="compositionally biased region" description="Low complexity" evidence="13">
    <location>
        <begin position="164"/>
        <end position="179"/>
    </location>
</feature>
<feature type="domain" description="PTS EIIB type-2" evidence="16">
    <location>
        <begin position="186"/>
        <end position="281"/>
    </location>
</feature>
<evidence type="ECO:0000256" key="5">
    <source>
        <dbReference type="ARBA" id="ARBA00022475"/>
    </source>
</evidence>
<feature type="transmembrane region" description="Helical" evidence="14">
    <location>
        <begin position="361"/>
        <end position="379"/>
    </location>
</feature>
<keyword evidence="11 14" id="KW-1133">Transmembrane helix</keyword>
<dbReference type="GO" id="GO:0005886">
    <property type="term" value="C:plasma membrane"/>
    <property type="evidence" value="ECO:0007669"/>
    <property type="project" value="UniProtKB-SubCell"/>
</dbReference>
<dbReference type="FunFam" id="3.40.50.2300:FF:000014">
    <property type="entry name" value="PTS system fructose-like transporter subunit IIB"/>
    <property type="match status" value="1"/>
</dbReference>
<dbReference type="NCBIfam" id="TIGR00829">
    <property type="entry name" value="FRU"/>
    <property type="match status" value="1"/>
</dbReference>
<sequence>MRITELLTKDTIAMDLSASDKNGVIDELVNQLDKAGKLSDIAQFKEAIHNRESQSTTGIGEGIAIPHAKVAAVKSPAIAFGKSKEGVDYQSLDGQPAHLFFMIAAPEGGAQTHLDALAKLSGILMDDKVRESLLHANSPEEVLQIIDNADDEATKEEEKEAQEQEAAAAGATSGSANTTDANEPYVLAVTACPTGIAHTYMARDALKKQADKMGVKMKVETNGSGGIKNHLTQQDIERATGVIVAADVHVETDRFDGKNVVEVPVADGIKRPEELINTALDTSRKPFVARGGNSKSTDSESNEKQSFGKAFYKHLMNGVSNMLPLVIAGGILMAIVFLFGANSFDPKSSEHNAFAEQLWNIGNKSAFALIIPILSGFIARSIADKPGFAAGLVGGMLAISGGSGFIGGIIAGFLAGYLTQGIKYITRGLPQAVEGLKPTLIYPLLSVTITGLLMIYAFNPPAAWLNNLLLNGLNSLSGSNIVLLGLVIGAMMAIDMGGPFNKAAYVFATAALTEGNAAPITAAMVGGMIPPLAIATAMIFFKRKFTKEQRGSIVPNYVMGLSFITEGAIPFAAADPLRVIPSMMVGSGVGGAIALALGSRINAPHGGIIVIAATDFSHILQTLIALIVGTLVSAIMYGLLKPKVTKNEIEASKAMDE</sequence>
<dbReference type="EMBL" id="PGWX01000136">
    <property type="protein sequence ID" value="PPJ77362.1"/>
    <property type="molecule type" value="Genomic_DNA"/>
</dbReference>
<evidence type="ECO:0000256" key="11">
    <source>
        <dbReference type="ARBA" id="ARBA00022989"/>
    </source>
</evidence>
<dbReference type="PROSITE" id="PS51099">
    <property type="entry name" value="PTS_EIIB_TYPE_2"/>
    <property type="match status" value="1"/>
</dbReference>
<dbReference type="CDD" id="cd00211">
    <property type="entry name" value="PTS_IIA_fru"/>
    <property type="match status" value="1"/>
</dbReference>
<dbReference type="PANTHER" id="PTHR30505">
    <property type="entry name" value="FRUCTOSE-LIKE PERMEASE"/>
    <property type="match status" value="1"/>
</dbReference>
<dbReference type="InterPro" id="IPR050864">
    <property type="entry name" value="Bacterial_PTS_Sugar_Transport"/>
</dbReference>
<comment type="subunit">
    <text evidence="3">Homodimer or homotrimer. Seems to be a monomer when not phosphorylated.</text>
</comment>
<gene>
    <name evidence="18" type="ORF">CV019_01455</name>
</gene>
<dbReference type="Pfam" id="PF02302">
    <property type="entry name" value="PTS_IIB"/>
    <property type="match status" value="1"/>
</dbReference>
<evidence type="ECO:0000256" key="13">
    <source>
        <dbReference type="SAM" id="MobiDB-lite"/>
    </source>
</evidence>
<dbReference type="AlphaFoldDB" id="A0A2A1K7S4"/>
<dbReference type="NCBIfam" id="TIGR00848">
    <property type="entry name" value="fruA"/>
    <property type="match status" value="1"/>
</dbReference>
<dbReference type="KEGG" id="shh:ShL2_02042"/>
<evidence type="ECO:0000259" key="17">
    <source>
        <dbReference type="PROSITE" id="PS51104"/>
    </source>
</evidence>
<keyword evidence="8" id="KW-0808">Transferase</keyword>
<evidence type="ECO:0000256" key="10">
    <source>
        <dbReference type="ARBA" id="ARBA00022692"/>
    </source>
</evidence>
<evidence type="ECO:0000256" key="14">
    <source>
        <dbReference type="SAM" id="Phobius"/>
    </source>
</evidence>